<proteinExistence type="predicted"/>
<dbReference type="Proteomes" id="UP000824219">
    <property type="component" value="Linkage Group LG01"/>
</dbReference>
<comment type="caution">
    <text evidence="3">The sequence shown here is derived from an EMBL/GenBank/DDBJ whole genome shotgun (WGS) entry which is preliminary data.</text>
</comment>
<keyword evidence="4" id="KW-1185">Reference proteome</keyword>
<keyword evidence="1" id="KW-0472">Membrane</keyword>
<dbReference type="OrthoDB" id="10422884at2759"/>
<organism evidence="3 4">
    <name type="scientific">Hemibagrus wyckioides</name>
    <dbReference type="NCBI Taxonomy" id="337641"/>
    <lineage>
        <taxon>Eukaryota</taxon>
        <taxon>Metazoa</taxon>
        <taxon>Chordata</taxon>
        <taxon>Craniata</taxon>
        <taxon>Vertebrata</taxon>
        <taxon>Euteleostomi</taxon>
        <taxon>Actinopterygii</taxon>
        <taxon>Neopterygii</taxon>
        <taxon>Teleostei</taxon>
        <taxon>Ostariophysi</taxon>
        <taxon>Siluriformes</taxon>
        <taxon>Bagridae</taxon>
        <taxon>Hemibagrus</taxon>
    </lineage>
</organism>
<keyword evidence="1" id="KW-0812">Transmembrane</keyword>
<keyword evidence="2" id="KW-0732">Signal</keyword>
<feature type="transmembrane region" description="Helical" evidence="1">
    <location>
        <begin position="127"/>
        <end position="145"/>
    </location>
</feature>
<accession>A0A9D3SYN7</accession>
<keyword evidence="1" id="KW-1133">Transmembrane helix</keyword>
<evidence type="ECO:0000256" key="2">
    <source>
        <dbReference type="SAM" id="SignalP"/>
    </source>
</evidence>
<feature type="chain" id="PRO_5039227752" evidence="2">
    <location>
        <begin position="19"/>
        <end position="163"/>
    </location>
</feature>
<feature type="signal peptide" evidence="2">
    <location>
        <begin position="1"/>
        <end position="18"/>
    </location>
</feature>
<dbReference type="AlphaFoldDB" id="A0A9D3SYN7"/>
<gene>
    <name evidence="3" type="ORF">KOW79_000952</name>
</gene>
<evidence type="ECO:0000313" key="4">
    <source>
        <dbReference type="Proteomes" id="UP000824219"/>
    </source>
</evidence>
<protein>
    <submittedName>
        <fullName evidence="3">Uncharacterized protein</fullName>
    </submittedName>
</protein>
<evidence type="ECO:0000313" key="3">
    <source>
        <dbReference type="EMBL" id="KAG7336259.1"/>
    </source>
</evidence>
<dbReference type="EMBL" id="JAHKSW010000001">
    <property type="protein sequence ID" value="KAG7336259.1"/>
    <property type="molecule type" value="Genomic_DNA"/>
</dbReference>
<sequence>MIVRVLFTLASYSYVACALVSETTMNYPCQEGSQVLKLENANRAINCEQSWTADSIPIGSFMSGSVECHSPCITVTDGEIVISGCVNATLTVICNQVHVTEFRTHYLGIQSNPLPLQDYKKTDRHHYGTCACVMLLLLIFVGFSIQHCISHQCTVRNTGPNQI</sequence>
<evidence type="ECO:0000256" key="1">
    <source>
        <dbReference type="SAM" id="Phobius"/>
    </source>
</evidence>
<reference evidence="3 4" key="1">
    <citation type="submission" date="2021-06" db="EMBL/GenBank/DDBJ databases">
        <title>Chromosome-level genome assembly of the red-tail catfish (Hemibagrus wyckioides).</title>
        <authorList>
            <person name="Shao F."/>
        </authorList>
    </citation>
    <scope>NUCLEOTIDE SEQUENCE [LARGE SCALE GENOMIC DNA]</scope>
    <source>
        <strain evidence="3">EC202008001</strain>
        <tissue evidence="3">Blood</tissue>
    </source>
</reference>
<name>A0A9D3SYN7_9TELE</name>